<keyword evidence="1" id="KW-0805">Transcription regulation</keyword>
<dbReference type="Proteomes" id="UP000233750">
    <property type="component" value="Unassembled WGS sequence"/>
</dbReference>
<dbReference type="InterPro" id="IPR011008">
    <property type="entry name" value="Dimeric_a/b-barrel"/>
</dbReference>
<dbReference type="InterPro" id="IPR036388">
    <property type="entry name" value="WH-like_DNA-bd_sf"/>
</dbReference>
<dbReference type="Pfam" id="PF13404">
    <property type="entry name" value="HTH_AsnC-type"/>
    <property type="match status" value="1"/>
</dbReference>
<evidence type="ECO:0000256" key="1">
    <source>
        <dbReference type="ARBA" id="ARBA00023015"/>
    </source>
</evidence>
<dbReference type="InterPro" id="IPR036390">
    <property type="entry name" value="WH_DNA-bd_sf"/>
</dbReference>
<evidence type="ECO:0000256" key="2">
    <source>
        <dbReference type="ARBA" id="ARBA00023125"/>
    </source>
</evidence>
<protein>
    <submittedName>
        <fullName evidence="5">DNA-binding Lrp family transcriptional regulator</fullName>
    </submittedName>
</protein>
<dbReference type="GO" id="GO:0043200">
    <property type="term" value="P:response to amino acid"/>
    <property type="evidence" value="ECO:0007669"/>
    <property type="project" value="TreeGrafter"/>
</dbReference>
<feature type="domain" description="HTH asnC-type" evidence="4">
    <location>
        <begin position="7"/>
        <end position="68"/>
    </location>
</feature>
<dbReference type="PRINTS" id="PR00033">
    <property type="entry name" value="HTHASNC"/>
</dbReference>
<reference evidence="5 6" key="1">
    <citation type="submission" date="2017-12" db="EMBL/GenBank/DDBJ databases">
        <title>Sequencing the genomes of 1000 Actinobacteria strains.</title>
        <authorList>
            <person name="Klenk H.-P."/>
        </authorList>
    </citation>
    <scope>NUCLEOTIDE SEQUENCE [LARGE SCALE GENOMIC DNA]</scope>
    <source>
        <strain evidence="5 6">DSM 45165</strain>
    </source>
</reference>
<dbReference type="RefSeq" id="WP_101439692.1">
    <property type="nucleotide sequence ID" value="NZ_PJMY01000003.1"/>
</dbReference>
<dbReference type="SUPFAM" id="SSF46785">
    <property type="entry name" value="Winged helix' DNA-binding domain"/>
    <property type="match status" value="1"/>
</dbReference>
<dbReference type="Gene3D" id="1.10.10.10">
    <property type="entry name" value="Winged helix-like DNA-binding domain superfamily/Winged helix DNA-binding domain"/>
    <property type="match status" value="1"/>
</dbReference>
<dbReference type="SMART" id="SM00344">
    <property type="entry name" value="HTH_ASNC"/>
    <property type="match status" value="1"/>
</dbReference>
<dbReference type="OrthoDB" id="4411089at2"/>
<proteinExistence type="predicted"/>
<dbReference type="InterPro" id="IPR000485">
    <property type="entry name" value="AsnC-type_HTH_dom"/>
</dbReference>
<dbReference type="EMBL" id="PJMY01000003">
    <property type="protein sequence ID" value="PKV96900.1"/>
    <property type="molecule type" value="Genomic_DNA"/>
</dbReference>
<dbReference type="GO" id="GO:0043565">
    <property type="term" value="F:sequence-specific DNA binding"/>
    <property type="evidence" value="ECO:0007669"/>
    <property type="project" value="InterPro"/>
</dbReference>
<dbReference type="InterPro" id="IPR019888">
    <property type="entry name" value="Tscrpt_reg_AsnC-like"/>
</dbReference>
<gene>
    <name evidence="5" type="ORF">ATK30_7865</name>
</gene>
<evidence type="ECO:0000313" key="5">
    <source>
        <dbReference type="EMBL" id="PKV96900.1"/>
    </source>
</evidence>
<dbReference type="AlphaFoldDB" id="A0A2N3WSS3"/>
<dbReference type="PANTHER" id="PTHR30154:SF54">
    <property type="entry name" value="POSSIBLE TRANSCRIPTIONAL REGULATORY PROTEIN (PROBABLY LRP_ASNC-FAMILY)"/>
    <property type="match status" value="1"/>
</dbReference>
<evidence type="ECO:0000259" key="4">
    <source>
        <dbReference type="PROSITE" id="PS50956"/>
    </source>
</evidence>
<sequence length="160" mass="17863">MPELPNLDRIDSLIVHELQQDARIPMRDLADRVGVAASTCSDRIGRLQARQVLTGFHAEVDLPALGRSVQAMVFAQIRPLSQPIIDRFRRDALAMPEVMAVFVLAGGDDFLLHVAVPDVARLHTFLVEDLSSRKEVVQFRSSIVFDHSRKRAIENLAGDQ</sequence>
<dbReference type="InterPro" id="IPR019887">
    <property type="entry name" value="Tscrpt_reg_AsnC/Lrp_C"/>
</dbReference>
<dbReference type="Gene3D" id="3.30.70.920">
    <property type="match status" value="1"/>
</dbReference>
<accession>A0A2N3WSS3</accession>
<keyword evidence="6" id="KW-1185">Reference proteome</keyword>
<dbReference type="PROSITE" id="PS50956">
    <property type="entry name" value="HTH_ASNC_2"/>
    <property type="match status" value="1"/>
</dbReference>
<evidence type="ECO:0000256" key="3">
    <source>
        <dbReference type="ARBA" id="ARBA00023163"/>
    </source>
</evidence>
<dbReference type="SUPFAM" id="SSF54909">
    <property type="entry name" value="Dimeric alpha+beta barrel"/>
    <property type="match status" value="1"/>
</dbReference>
<name>A0A2N3WSS3_9PSEU</name>
<dbReference type="PANTHER" id="PTHR30154">
    <property type="entry name" value="LEUCINE-RESPONSIVE REGULATORY PROTEIN"/>
    <property type="match status" value="1"/>
</dbReference>
<evidence type="ECO:0000313" key="6">
    <source>
        <dbReference type="Proteomes" id="UP000233750"/>
    </source>
</evidence>
<comment type="caution">
    <text evidence="5">The sequence shown here is derived from an EMBL/GenBank/DDBJ whole genome shotgun (WGS) entry which is preliminary data.</text>
</comment>
<dbReference type="Pfam" id="PF01037">
    <property type="entry name" value="AsnC_trans_reg"/>
    <property type="match status" value="1"/>
</dbReference>
<keyword evidence="3" id="KW-0804">Transcription</keyword>
<dbReference type="GO" id="GO:0005829">
    <property type="term" value="C:cytosol"/>
    <property type="evidence" value="ECO:0007669"/>
    <property type="project" value="TreeGrafter"/>
</dbReference>
<organism evidence="5 6">
    <name type="scientific">Amycolatopsis echigonensis</name>
    <dbReference type="NCBI Taxonomy" id="2576905"/>
    <lineage>
        <taxon>Bacteria</taxon>
        <taxon>Bacillati</taxon>
        <taxon>Actinomycetota</taxon>
        <taxon>Actinomycetes</taxon>
        <taxon>Pseudonocardiales</taxon>
        <taxon>Pseudonocardiaceae</taxon>
        <taxon>Amycolatopsis</taxon>
    </lineage>
</organism>
<keyword evidence="2 5" id="KW-0238">DNA-binding</keyword>